<dbReference type="Proteomes" id="UP001152797">
    <property type="component" value="Unassembled WGS sequence"/>
</dbReference>
<reference evidence="1" key="1">
    <citation type="submission" date="2022-10" db="EMBL/GenBank/DDBJ databases">
        <authorList>
            <person name="Chen Y."/>
            <person name="Dougan E. K."/>
            <person name="Chan C."/>
            <person name="Rhodes N."/>
            <person name="Thang M."/>
        </authorList>
    </citation>
    <scope>NUCLEOTIDE SEQUENCE</scope>
</reference>
<dbReference type="EMBL" id="CAMXCT030005407">
    <property type="protein sequence ID" value="CAL4799586.1"/>
    <property type="molecule type" value="Genomic_DNA"/>
</dbReference>
<reference evidence="2 3" key="2">
    <citation type="submission" date="2024-05" db="EMBL/GenBank/DDBJ databases">
        <authorList>
            <person name="Chen Y."/>
            <person name="Shah S."/>
            <person name="Dougan E. K."/>
            <person name="Thang M."/>
            <person name="Chan C."/>
        </authorList>
    </citation>
    <scope>NUCLEOTIDE SEQUENCE [LARGE SCALE GENOMIC DNA]</scope>
</reference>
<dbReference type="EMBL" id="CAMXCT020005407">
    <property type="protein sequence ID" value="CAL1165649.1"/>
    <property type="molecule type" value="Genomic_DNA"/>
</dbReference>
<keyword evidence="3" id="KW-1185">Reference proteome</keyword>
<protein>
    <submittedName>
        <fullName evidence="1">Uncharacterized protein</fullName>
    </submittedName>
</protein>
<proteinExistence type="predicted"/>
<evidence type="ECO:0000313" key="3">
    <source>
        <dbReference type="Proteomes" id="UP001152797"/>
    </source>
</evidence>
<dbReference type="AlphaFoldDB" id="A0A9P1DNM8"/>
<evidence type="ECO:0000313" key="2">
    <source>
        <dbReference type="EMBL" id="CAL4799586.1"/>
    </source>
</evidence>
<dbReference type="EMBL" id="CAMXCT010005407">
    <property type="protein sequence ID" value="CAI4012274.1"/>
    <property type="molecule type" value="Genomic_DNA"/>
</dbReference>
<feature type="non-terminal residue" evidence="1">
    <location>
        <position position="69"/>
    </location>
</feature>
<evidence type="ECO:0000313" key="1">
    <source>
        <dbReference type="EMBL" id="CAI4012274.1"/>
    </source>
</evidence>
<gene>
    <name evidence="1" type="ORF">C1SCF055_LOCUS37352</name>
</gene>
<organism evidence="1">
    <name type="scientific">Cladocopium goreaui</name>
    <dbReference type="NCBI Taxonomy" id="2562237"/>
    <lineage>
        <taxon>Eukaryota</taxon>
        <taxon>Sar</taxon>
        <taxon>Alveolata</taxon>
        <taxon>Dinophyceae</taxon>
        <taxon>Suessiales</taxon>
        <taxon>Symbiodiniaceae</taxon>
        <taxon>Cladocopium</taxon>
    </lineage>
</organism>
<sequence>AQMYQSGQLDLESVVKTQVDEERLLEEQQRCRDERLKAELNGLSESSAVVQRLRSLTGEPWQHGVANSG</sequence>
<comment type="caution">
    <text evidence="1">The sequence shown here is derived from an EMBL/GenBank/DDBJ whole genome shotgun (WGS) entry which is preliminary data.</text>
</comment>
<accession>A0A9P1DNM8</accession>
<name>A0A9P1DNM8_9DINO</name>